<dbReference type="Proteomes" id="UP001449657">
    <property type="component" value="Chromosome"/>
</dbReference>
<dbReference type="NCBIfam" id="TIGR04183">
    <property type="entry name" value="Por_Secre_tail"/>
    <property type="match status" value="1"/>
</dbReference>
<dbReference type="RefSeq" id="WP_341843563.1">
    <property type="nucleotide sequence ID" value="NZ_CP149792.1"/>
</dbReference>
<dbReference type="InterPro" id="IPR026444">
    <property type="entry name" value="Secre_tail"/>
</dbReference>
<reference evidence="3 4" key="1">
    <citation type="submission" date="2024-03" db="EMBL/GenBank/DDBJ databases">
        <title>Chitinophaga caseinilytica sp. nov., a casein hydrolysing bacterium isolated from forest soil.</title>
        <authorList>
            <person name="Lee D.S."/>
            <person name="Han D.M."/>
            <person name="Baek J.H."/>
            <person name="Choi D.G."/>
            <person name="Jeon J.H."/>
            <person name="Jeon C.O."/>
        </authorList>
    </citation>
    <scope>NUCLEOTIDE SEQUENCE [LARGE SCALE GENOMIC DNA]</scope>
    <source>
        <strain evidence="3 4">KACC 19118</strain>
    </source>
</reference>
<evidence type="ECO:0000256" key="1">
    <source>
        <dbReference type="SAM" id="SignalP"/>
    </source>
</evidence>
<keyword evidence="4" id="KW-1185">Reference proteome</keyword>
<sequence length="585" mass="61785">MQQKFNPFLLLIPLLFFSFSVNAQTVTFDYTTWAGNSNCNKFYPAVNINGYEHATVIGQPGFNSSGSNKYLTMDASNSSGSSPKGTEYRIAYPFKTGFSYSIKVNAAGIGTPADVMVRVNITSSTGSSTVCNGAASITPTTSGNLIQAAAVNTNFADYTFNYGVFSAPQSYLVIAAVQPLGTVFQTLCIRSVTITETQVSADLSLSPTSVAGTCGQSMSQTFTLSNPNNVPGITAYQWTVGSGWLHNGATPSNPITTTTPSLTLTTNCLSANPGNISVGGYKGASLYKTYNATTSYNGTPPAITLNGPEGMCASTTTPVTFTASSFWACAPGVAYTWTKSSNLTLSGSGASVNVLPVAGQSGAAWVEVTASSNCGSSTVRKNVTLDIMPYATGGTHYTVNPAGGGPLLLGGSTNLVCGIMQYTQVTVDLVGVTSFYNITSSGPPPGVTWGSWGNSFYFDWLEPESSVTFTATLKNGCGQTDVDMHFAYYCPPEQVLFKSDAFIAYPNPAISYLLVEPNRESKSANLKQAFTIQLFNEKGTLLRSMNSAGGEGRINIPTGNLPQGTYYLHILQGQQLHKKQVSIKR</sequence>
<evidence type="ECO:0000313" key="4">
    <source>
        <dbReference type="Proteomes" id="UP001449657"/>
    </source>
</evidence>
<evidence type="ECO:0000259" key="2">
    <source>
        <dbReference type="Pfam" id="PF18962"/>
    </source>
</evidence>
<dbReference type="Pfam" id="PF18962">
    <property type="entry name" value="Por_Secre_tail"/>
    <property type="match status" value="1"/>
</dbReference>
<gene>
    <name evidence="3" type="ORF">WJU22_12495</name>
</gene>
<feature type="domain" description="Secretion system C-terminal sorting" evidence="2">
    <location>
        <begin position="505"/>
        <end position="580"/>
    </location>
</feature>
<accession>A0ABZ2Z9S1</accession>
<feature type="chain" id="PRO_5045231304" evidence="1">
    <location>
        <begin position="24"/>
        <end position="585"/>
    </location>
</feature>
<organism evidence="3 4">
    <name type="scientific">Chitinophaga caseinilytica</name>
    <dbReference type="NCBI Taxonomy" id="2267521"/>
    <lineage>
        <taxon>Bacteria</taxon>
        <taxon>Pseudomonadati</taxon>
        <taxon>Bacteroidota</taxon>
        <taxon>Chitinophagia</taxon>
        <taxon>Chitinophagales</taxon>
        <taxon>Chitinophagaceae</taxon>
        <taxon>Chitinophaga</taxon>
    </lineage>
</organism>
<evidence type="ECO:0000313" key="3">
    <source>
        <dbReference type="EMBL" id="WZN48988.1"/>
    </source>
</evidence>
<proteinExistence type="predicted"/>
<feature type="signal peptide" evidence="1">
    <location>
        <begin position="1"/>
        <end position="23"/>
    </location>
</feature>
<name>A0ABZ2Z9S1_9BACT</name>
<dbReference type="EMBL" id="CP150096">
    <property type="protein sequence ID" value="WZN48988.1"/>
    <property type="molecule type" value="Genomic_DNA"/>
</dbReference>
<protein>
    <submittedName>
        <fullName evidence="3">T9SS type A sorting domain-containing protein</fullName>
    </submittedName>
</protein>
<keyword evidence="1" id="KW-0732">Signal</keyword>